<keyword evidence="1" id="KW-0472">Membrane</keyword>
<comment type="caution">
    <text evidence="2">The sequence shown here is derived from an EMBL/GenBank/DDBJ whole genome shotgun (WGS) entry which is preliminary data.</text>
</comment>
<keyword evidence="3" id="KW-1185">Reference proteome</keyword>
<dbReference type="EMBL" id="VXIV02001680">
    <property type="protein sequence ID" value="KAF6030697.1"/>
    <property type="molecule type" value="Genomic_DNA"/>
</dbReference>
<proteinExistence type="predicted"/>
<protein>
    <submittedName>
        <fullName evidence="2">Uncharacterized protein</fullName>
    </submittedName>
</protein>
<feature type="transmembrane region" description="Helical" evidence="1">
    <location>
        <begin position="69"/>
        <end position="88"/>
    </location>
</feature>
<evidence type="ECO:0000313" key="2">
    <source>
        <dbReference type="EMBL" id="KAF6030697.1"/>
    </source>
</evidence>
<gene>
    <name evidence="2" type="ORF">EB796_010996</name>
</gene>
<dbReference type="AlphaFoldDB" id="A0A7J7JXJ5"/>
<evidence type="ECO:0000313" key="3">
    <source>
        <dbReference type="Proteomes" id="UP000593567"/>
    </source>
</evidence>
<keyword evidence="1" id="KW-1133">Transmembrane helix</keyword>
<evidence type="ECO:0000256" key="1">
    <source>
        <dbReference type="SAM" id="Phobius"/>
    </source>
</evidence>
<organism evidence="2 3">
    <name type="scientific">Bugula neritina</name>
    <name type="common">Brown bryozoan</name>
    <name type="synonym">Sertularia neritina</name>
    <dbReference type="NCBI Taxonomy" id="10212"/>
    <lineage>
        <taxon>Eukaryota</taxon>
        <taxon>Metazoa</taxon>
        <taxon>Spiralia</taxon>
        <taxon>Lophotrochozoa</taxon>
        <taxon>Bryozoa</taxon>
        <taxon>Gymnolaemata</taxon>
        <taxon>Cheilostomatida</taxon>
        <taxon>Flustrina</taxon>
        <taxon>Buguloidea</taxon>
        <taxon>Bugulidae</taxon>
        <taxon>Bugula</taxon>
    </lineage>
</organism>
<reference evidence="2" key="1">
    <citation type="submission" date="2020-06" db="EMBL/GenBank/DDBJ databases">
        <title>Draft genome of Bugula neritina, a colonial animal packing powerful symbionts and potential medicines.</title>
        <authorList>
            <person name="Rayko M."/>
        </authorList>
    </citation>
    <scope>NUCLEOTIDE SEQUENCE [LARGE SCALE GENOMIC DNA]</scope>
    <source>
        <strain evidence="2">Kwan_BN1</strain>
    </source>
</reference>
<accession>A0A7J7JXJ5</accession>
<dbReference type="Proteomes" id="UP000593567">
    <property type="component" value="Unassembled WGS sequence"/>
</dbReference>
<keyword evidence="1" id="KW-0812">Transmembrane</keyword>
<sequence>MLGDPLLWEFMIAATTASCKNLAYALTDEHLKVFVQEMRRRRHPRQHAQCVKRGRGNAGTQTELTNWKWGTMFFCTAASAAVAGYCVYRKTQN</sequence>
<name>A0A7J7JXJ5_BUGNE</name>